<feature type="domain" description="Histidine kinase" evidence="10">
    <location>
        <begin position="220"/>
        <end position="429"/>
    </location>
</feature>
<organism evidence="11 12">
    <name type="scientific">Pseudochryseolinea flava</name>
    <dbReference type="NCBI Taxonomy" id="2059302"/>
    <lineage>
        <taxon>Bacteria</taxon>
        <taxon>Pseudomonadati</taxon>
        <taxon>Bacteroidota</taxon>
        <taxon>Cytophagia</taxon>
        <taxon>Cytophagales</taxon>
        <taxon>Fulvivirgaceae</taxon>
        <taxon>Pseudochryseolinea</taxon>
    </lineage>
</organism>
<evidence type="ECO:0000256" key="2">
    <source>
        <dbReference type="ARBA" id="ARBA00012438"/>
    </source>
</evidence>
<protein>
    <recommendedName>
        <fullName evidence="2">histidine kinase</fullName>
        <ecNumber evidence="2">2.7.13.3</ecNumber>
    </recommendedName>
</protein>
<dbReference type="CDD" id="cd00082">
    <property type="entry name" value="HisKA"/>
    <property type="match status" value="1"/>
</dbReference>
<dbReference type="SMART" id="SM00388">
    <property type="entry name" value="HisKA"/>
    <property type="match status" value="1"/>
</dbReference>
<proteinExistence type="predicted"/>
<keyword evidence="7" id="KW-0067">ATP-binding</keyword>
<keyword evidence="5" id="KW-0547">Nucleotide-binding</keyword>
<reference evidence="11 12" key="1">
    <citation type="submission" date="2018-06" db="EMBL/GenBank/DDBJ databases">
        <title>Chryseolinea flavus sp. nov., a member of the phylum Bacteroidetes isolated from soil.</title>
        <authorList>
            <person name="Li Y."/>
            <person name="Wang J."/>
        </authorList>
    </citation>
    <scope>NUCLEOTIDE SEQUENCE [LARGE SCALE GENOMIC DNA]</scope>
    <source>
        <strain evidence="11 12">SDU1-6</strain>
    </source>
</reference>
<dbReference type="InterPro" id="IPR036097">
    <property type="entry name" value="HisK_dim/P_sf"/>
</dbReference>
<keyword evidence="9" id="KW-0812">Transmembrane</keyword>
<keyword evidence="9" id="KW-1133">Transmembrane helix</keyword>
<dbReference type="InterPro" id="IPR036890">
    <property type="entry name" value="HATPase_C_sf"/>
</dbReference>
<dbReference type="AlphaFoldDB" id="A0A364Y8H2"/>
<feature type="transmembrane region" description="Helical" evidence="9">
    <location>
        <begin position="54"/>
        <end position="71"/>
    </location>
</feature>
<keyword evidence="8" id="KW-0902">Two-component regulatory system</keyword>
<feature type="transmembrane region" description="Helical" evidence="9">
    <location>
        <begin position="107"/>
        <end position="122"/>
    </location>
</feature>
<dbReference type="PROSITE" id="PS50109">
    <property type="entry name" value="HIS_KIN"/>
    <property type="match status" value="1"/>
</dbReference>
<evidence type="ECO:0000256" key="9">
    <source>
        <dbReference type="SAM" id="Phobius"/>
    </source>
</evidence>
<evidence type="ECO:0000256" key="6">
    <source>
        <dbReference type="ARBA" id="ARBA00022777"/>
    </source>
</evidence>
<comment type="catalytic activity">
    <reaction evidence="1">
        <text>ATP + protein L-histidine = ADP + protein N-phospho-L-histidine.</text>
        <dbReference type="EC" id="2.7.13.3"/>
    </reaction>
</comment>
<dbReference type="FunFam" id="3.30.565.10:FF:000006">
    <property type="entry name" value="Sensor histidine kinase WalK"/>
    <property type="match status" value="1"/>
</dbReference>
<dbReference type="PANTHER" id="PTHR42878:SF7">
    <property type="entry name" value="SENSOR HISTIDINE KINASE GLRK"/>
    <property type="match status" value="1"/>
</dbReference>
<evidence type="ECO:0000256" key="8">
    <source>
        <dbReference type="ARBA" id="ARBA00023012"/>
    </source>
</evidence>
<evidence type="ECO:0000313" key="12">
    <source>
        <dbReference type="Proteomes" id="UP000251889"/>
    </source>
</evidence>
<dbReference type="GO" id="GO:0000155">
    <property type="term" value="F:phosphorelay sensor kinase activity"/>
    <property type="evidence" value="ECO:0007669"/>
    <property type="project" value="InterPro"/>
</dbReference>
<feature type="transmembrane region" description="Helical" evidence="9">
    <location>
        <begin position="78"/>
        <end position="95"/>
    </location>
</feature>
<dbReference type="SMART" id="SM00387">
    <property type="entry name" value="HATPase_c"/>
    <property type="match status" value="1"/>
</dbReference>
<dbReference type="InterPro" id="IPR004358">
    <property type="entry name" value="Sig_transdc_His_kin-like_C"/>
</dbReference>
<dbReference type="EC" id="2.7.13.3" evidence="2"/>
<dbReference type="GO" id="GO:0005524">
    <property type="term" value="F:ATP binding"/>
    <property type="evidence" value="ECO:0007669"/>
    <property type="project" value="UniProtKB-KW"/>
</dbReference>
<evidence type="ECO:0000256" key="4">
    <source>
        <dbReference type="ARBA" id="ARBA00022679"/>
    </source>
</evidence>
<dbReference type="EMBL" id="QMFY01000001">
    <property type="protein sequence ID" value="RAW02775.1"/>
    <property type="molecule type" value="Genomic_DNA"/>
</dbReference>
<dbReference type="SUPFAM" id="SSF55874">
    <property type="entry name" value="ATPase domain of HSP90 chaperone/DNA topoisomerase II/histidine kinase"/>
    <property type="match status" value="1"/>
</dbReference>
<dbReference type="PRINTS" id="PR00344">
    <property type="entry name" value="BCTRLSENSOR"/>
</dbReference>
<feature type="transmembrane region" description="Helical" evidence="9">
    <location>
        <begin position="129"/>
        <end position="150"/>
    </location>
</feature>
<name>A0A364Y8H2_9BACT</name>
<dbReference type="CDD" id="cd00075">
    <property type="entry name" value="HATPase"/>
    <property type="match status" value="1"/>
</dbReference>
<dbReference type="InterPro" id="IPR050351">
    <property type="entry name" value="BphY/WalK/GraS-like"/>
</dbReference>
<gene>
    <name evidence="11" type="ORF">DQQ10_01310</name>
</gene>
<dbReference type="Pfam" id="PF00512">
    <property type="entry name" value="HisKA"/>
    <property type="match status" value="1"/>
</dbReference>
<dbReference type="RefSeq" id="WP_112744990.1">
    <property type="nucleotide sequence ID" value="NZ_QMFY01000001.1"/>
</dbReference>
<sequence>MKFKMRDILLRKDLFIASQNNFKRAILTGYLALLSTLVGVFYTIYHTAYLIDDAYFGYYILMTGGISSLILNRNGYHTIAKSIVLAIGTFVIFLFTTKSDFVTDAHFYYLILAMSSFAIFGYENRGFAIGYCFIVVILFWVSFVSGFSMLPKAGYPEAYVKSNQLINFSIGLLTSAMVLYFMVRLNFKSEAILNRKQEEISRQNQALTKANAELDRFVYSASHDMRAPLTSMLGLIHIARKTEDPREVDQCLQMLESRIHRLDEFIHEIIDISRNARIDVIKQPIHLKGLLNEVLENLRYAKDSSLQVNVEIPADFNFDTDPARIKIILSNLIGNAFKYQDRRKDTPTVSIQALADSRGMTLVVEDNGIGISPDHHAKLFSMFYRASDQAEGSGLGLYITKEAVEKLSGTIKFQSTLGQGSTFTVWLPR</sequence>
<keyword evidence="3" id="KW-0597">Phosphoprotein</keyword>
<evidence type="ECO:0000256" key="7">
    <source>
        <dbReference type="ARBA" id="ARBA00022840"/>
    </source>
</evidence>
<dbReference type="InterPro" id="IPR003661">
    <property type="entry name" value="HisK_dim/P_dom"/>
</dbReference>
<dbReference type="GO" id="GO:0000156">
    <property type="term" value="F:phosphorelay response regulator activity"/>
    <property type="evidence" value="ECO:0007669"/>
    <property type="project" value="TreeGrafter"/>
</dbReference>
<keyword evidence="12" id="KW-1185">Reference proteome</keyword>
<feature type="transmembrane region" description="Helical" evidence="9">
    <location>
        <begin position="165"/>
        <end position="187"/>
    </location>
</feature>
<dbReference type="SUPFAM" id="SSF47384">
    <property type="entry name" value="Homodimeric domain of signal transducing histidine kinase"/>
    <property type="match status" value="1"/>
</dbReference>
<evidence type="ECO:0000256" key="5">
    <source>
        <dbReference type="ARBA" id="ARBA00022741"/>
    </source>
</evidence>
<dbReference type="Gene3D" id="3.30.565.10">
    <property type="entry name" value="Histidine kinase-like ATPase, C-terminal domain"/>
    <property type="match status" value="1"/>
</dbReference>
<dbReference type="Proteomes" id="UP000251889">
    <property type="component" value="Unassembled WGS sequence"/>
</dbReference>
<evidence type="ECO:0000256" key="1">
    <source>
        <dbReference type="ARBA" id="ARBA00000085"/>
    </source>
</evidence>
<accession>A0A364Y8H2</accession>
<evidence type="ECO:0000259" key="10">
    <source>
        <dbReference type="PROSITE" id="PS50109"/>
    </source>
</evidence>
<keyword evidence="9" id="KW-0472">Membrane</keyword>
<feature type="transmembrane region" description="Helical" evidence="9">
    <location>
        <begin position="21"/>
        <end position="42"/>
    </location>
</feature>
<dbReference type="GO" id="GO:0030295">
    <property type="term" value="F:protein kinase activator activity"/>
    <property type="evidence" value="ECO:0007669"/>
    <property type="project" value="TreeGrafter"/>
</dbReference>
<dbReference type="InterPro" id="IPR005467">
    <property type="entry name" value="His_kinase_dom"/>
</dbReference>
<dbReference type="OrthoDB" id="109585at2"/>
<evidence type="ECO:0000313" key="11">
    <source>
        <dbReference type="EMBL" id="RAW02775.1"/>
    </source>
</evidence>
<dbReference type="PANTHER" id="PTHR42878">
    <property type="entry name" value="TWO-COMPONENT HISTIDINE KINASE"/>
    <property type="match status" value="1"/>
</dbReference>
<evidence type="ECO:0000256" key="3">
    <source>
        <dbReference type="ARBA" id="ARBA00022553"/>
    </source>
</evidence>
<keyword evidence="6" id="KW-0418">Kinase</keyword>
<dbReference type="GO" id="GO:0007234">
    <property type="term" value="P:osmosensory signaling via phosphorelay pathway"/>
    <property type="evidence" value="ECO:0007669"/>
    <property type="project" value="TreeGrafter"/>
</dbReference>
<keyword evidence="4" id="KW-0808">Transferase</keyword>
<dbReference type="InterPro" id="IPR003594">
    <property type="entry name" value="HATPase_dom"/>
</dbReference>
<comment type="caution">
    <text evidence="11">The sequence shown here is derived from an EMBL/GenBank/DDBJ whole genome shotgun (WGS) entry which is preliminary data.</text>
</comment>
<dbReference type="Pfam" id="PF02518">
    <property type="entry name" value="HATPase_c"/>
    <property type="match status" value="1"/>
</dbReference>
<dbReference type="Gene3D" id="1.10.287.130">
    <property type="match status" value="1"/>
</dbReference>